<dbReference type="EMBL" id="JACIBX010000001">
    <property type="protein sequence ID" value="MBB3710613.1"/>
    <property type="molecule type" value="Genomic_DNA"/>
</dbReference>
<dbReference type="InterPro" id="IPR050218">
    <property type="entry name" value="LptD"/>
</dbReference>
<feature type="chain" id="PRO_5044899279" description="LPS-assembly protein LptD" evidence="1">
    <location>
        <begin position="42"/>
        <end position="724"/>
    </location>
</feature>
<evidence type="ECO:0000313" key="4">
    <source>
        <dbReference type="Proteomes" id="UP000576152"/>
    </source>
</evidence>
<comment type="similarity">
    <text evidence="1">Belongs to the LptD family.</text>
</comment>
<dbReference type="PANTHER" id="PTHR30189">
    <property type="entry name" value="LPS-ASSEMBLY PROTEIN"/>
    <property type="match status" value="1"/>
</dbReference>
<evidence type="ECO:0000256" key="1">
    <source>
        <dbReference type="HAMAP-Rule" id="MF_01411"/>
    </source>
</evidence>
<keyword evidence="1" id="KW-0472">Membrane</keyword>
<keyword evidence="4" id="KW-1185">Reference proteome</keyword>
<dbReference type="InterPro" id="IPR007543">
    <property type="entry name" value="LptD_C"/>
</dbReference>
<organism evidence="3 4">
    <name type="scientific">Limimaricola variabilis</name>
    <dbReference type="NCBI Taxonomy" id="1492771"/>
    <lineage>
        <taxon>Bacteria</taxon>
        <taxon>Pseudomonadati</taxon>
        <taxon>Pseudomonadota</taxon>
        <taxon>Alphaproteobacteria</taxon>
        <taxon>Rhodobacterales</taxon>
        <taxon>Paracoccaceae</taxon>
        <taxon>Limimaricola</taxon>
    </lineage>
</organism>
<protein>
    <recommendedName>
        <fullName evidence="1">LPS-assembly protein LptD</fullName>
    </recommendedName>
</protein>
<comment type="caution">
    <text evidence="3">The sequence shown here is derived from an EMBL/GenBank/DDBJ whole genome shotgun (WGS) entry which is preliminary data.</text>
</comment>
<dbReference type="InterPro" id="IPR020889">
    <property type="entry name" value="LipoPS_assembly_LptD"/>
</dbReference>
<gene>
    <name evidence="1" type="primary">lptD</name>
    <name evidence="3" type="ORF">FHS00_000166</name>
</gene>
<name>A0ABR6HJ93_9RHOB</name>
<keyword evidence="1" id="KW-0732">Signal</keyword>
<dbReference type="RefSeq" id="WP_183468952.1">
    <property type="nucleotide sequence ID" value="NZ_JACIBX010000001.1"/>
</dbReference>
<comment type="function">
    <text evidence="1">Involved in the assembly of lipopolysaccharide (LPS) at the surface of the outer membrane.</text>
</comment>
<evidence type="ECO:0000313" key="3">
    <source>
        <dbReference type="EMBL" id="MBB3710613.1"/>
    </source>
</evidence>
<comment type="caution">
    <text evidence="1">Lacks conserved residue(s) required for the propagation of feature annotation.</text>
</comment>
<sequence precursor="true">MTKRRFAAPAGRPFFMTHARKRIATALAALLPALVPLPALSQGLAQLVADSVTVTADEVLVARGNVEAFYDGTRLSASTITYDRAADRLSVTGPILITTPDGEVFTAEAAEIDPRLEAGLLRGARLVLDRQLQVSAARIDRTGTGLTALTRTAATSCRVCGDGPPLWEIRAARVVHDEVERQLYFDDARFLVRGVPLLWLPRMRLPDPTLERGSGLLIPELFTSDTLGFGLQLPYFVRLGGRRDLTITPWIATRARNLELRYRQAFRGGWTEVETHLAEDDSRDSGRYALLSEGAFILPREIRLEFDVEAVSDDAFLLDYDLSDQDRLDSRLRLYRLGEDGYALAEITYYESLRDDESSDSLPPLVARAERETVLRPAPMGGRLTLRAELDALWRDSSEDDPDALRDVTRAGMSAAWQGDRLVGPGLRLSAEARGRVDGYAITDDAAYDEAVLRAAQGVGVTLRWPLLRREESGAAVQTLEPVASLSYAAVQGGEVPNEDSRLAELDAASLFAIDRFPGEDLQEEGASAGLGLRWSRFDQEGRGLSVLAGRLVRDRAQGGLEESTGLAETRSDWLVSTSLDLGADLGLETVTTFDDAFDVSGAEARLGLDRPNYDLSGAYLWLEPASETGLDRVSEVSLDTTLRLGERWTVSAQGRYDIAAASPVRTRIGAGWRNECVTVDVSASRRYTDTDDVDPSTSFALSVNLNGFSTAQTAMPAAGDCEG</sequence>
<comment type="subcellular location">
    <subcellularLocation>
        <location evidence="1">Cell outer membrane</location>
    </subcellularLocation>
</comment>
<evidence type="ECO:0000259" key="2">
    <source>
        <dbReference type="Pfam" id="PF04453"/>
    </source>
</evidence>
<dbReference type="Pfam" id="PF04453">
    <property type="entry name" value="LptD"/>
    <property type="match status" value="1"/>
</dbReference>
<dbReference type="Proteomes" id="UP000576152">
    <property type="component" value="Unassembled WGS sequence"/>
</dbReference>
<accession>A0ABR6HJ93</accession>
<dbReference type="PANTHER" id="PTHR30189:SF1">
    <property type="entry name" value="LPS-ASSEMBLY PROTEIN LPTD"/>
    <property type="match status" value="1"/>
</dbReference>
<comment type="subunit">
    <text evidence="1">Component of the lipopolysaccharide transport and assembly complex.</text>
</comment>
<feature type="domain" description="LptD C-terminal" evidence="2">
    <location>
        <begin position="287"/>
        <end position="627"/>
    </location>
</feature>
<proteinExistence type="inferred from homology"/>
<keyword evidence="1" id="KW-0998">Cell outer membrane</keyword>
<feature type="signal peptide" evidence="1">
    <location>
        <begin position="1"/>
        <end position="41"/>
    </location>
</feature>
<dbReference type="HAMAP" id="MF_01411">
    <property type="entry name" value="LPS_assembly_LptD"/>
    <property type="match status" value="1"/>
</dbReference>
<reference evidence="3 4" key="1">
    <citation type="submission" date="2020-08" db="EMBL/GenBank/DDBJ databases">
        <title>Genomic Encyclopedia of Type Strains, Phase III (KMG-III): the genomes of soil and plant-associated and newly described type strains.</title>
        <authorList>
            <person name="Whitman W."/>
        </authorList>
    </citation>
    <scope>NUCLEOTIDE SEQUENCE [LARGE SCALE GENOMIC DNA]</scope>
    <source>
        <strain evidence="3 4">CECT 8572</strain>
    </source>
</reference>